<evidence type="ECO:0000256" key="3">
    <source>
        <dbReference type="ARBA" id="ARBA00022763"/>
    </source>
</evidence>
<sequence length="608" mass="67569">MCGRFANAQPAPQYRAAVRHQLPERRDPTPAPDADDYYPSHNVAPQTRCPIVRRELSWERERRLKSLAHAPSPADKEHQIILQTMKWGLIPRFHKTPPSHGEAYRTINARDDTILSPQRSMWHPLLPAQRCVVFVQGFYEWQKRGTGDSEKVERIPHFVGMPESGPGRTDKDGNAKRLMPLAGLYERVRFEGEDKPLYTFTIVTTGSNDQLEFLHDRMPVILPDAQAIATWLGLGHKGKPDHEDDTWDIETAKLLRPLRSPLDCYKVPREVGKVGNSDPSFILPIEERKDGLRAFFAKQEHNENATTHPQPAKEEEEEEEETLAGASDDLQPGSSFDEQQALAAAQEAENDALLTDAAIKAEQEEQDRKLAERLQRDFDAGGSGPNSQVARSNDDHEMSRSNSIVNLEAGASGDEDSNDDTLPHDRPGTDGTVSGEEIGDGFAVPDHAKGGTYDQSDEPMRSPPELSTSARRIRPKRASSLKRELRSSKRHRADSPSAVSRSTEDDDPSSADAGNEVEPSSRFSPDPYNPPLSPPRPAGGYSRRLSPASGGGVHINPKRGKSRGRPHEPFPQASPHSWKKSQPGPTHHGPMDRMLLLHQQRAQAQAQD</sequence>
<feature type="compositionally biased region" description="Basic residues" evidence="8">
    <location>
        <begin position="471"/>
        <end position="480"/>
    </location>
</feature>
<name>A0A317XYT0_9BASI</name>
<feature type="compositionally biased region" description="Pro residues" evidence="8">
    <location>
        <begin position="527"/>
        <end position="537"/>
    </location>
</feature>
<keyword evidence="3" id="KW-0227">DNA damage</keyword>
<dbReference type="InterPro" id="IPR003738">
    <property type="entry name" value="SRAP"/>
</dbReference>
<keyword evidence="5" id="KW-0190">Covalent protein-DNA linkage</keyword>
<dbReference type="STRING" id="1882483.A0A317XYT0"/>
<dbReference type="Gene3D" id="3.90.1680.10">
    <property type="entry name" value="SOS response associated peptidase-like"/>
    <property type="match status" value="1"/>
</dbReference>
<dbReference type="PANTHER" id="PTHR13604:SF0">
    <property type="entry name" value="ABASIC SITE PROCESSING PROTEIN HMCES"/>
    <property type="match status" value="1"/>
</dbReference>
<keyword evidence="10" id="KW-1185">Reference proteome</keyword>
<keyword evidence="6" id="KW-0238">DNA-binding</keyword>
<evidence type="ECO:0000256" key="4">
    <source>
        <dbReference type="ARBA" id="ARBA00022801"/>
    </source>
</evidence>
<evidence type="ECO:0000256" key="6">
    <source>
        <dbReference type="ARBA" id="ARBA00023125"/>
    </source>
</evidence>
<comment type="similarity">
    <text evidence="1">Belongs to the SOS response-associated peptidase family.</text>
</comment>
<evidence type="ECO:0000313" key="10">
    <source>
        <dbReference type="Proteomes" id="UP000246740"/>
    </source>
</evidence>
<accession>A0A317XYT0</accession>
<evidence type="ECO:0000313" key="9">
    <source>
        <dbReference type="EMBL" id="PWZ03058.1"/>
    </source>
</evidence>
<dbReference type="GO" id="GO:0106300">
    <property type="term" value="P:protein-DNA covalent cross-linking repair"/>
    <property type="evidence" value="ECO:0007669"/>
    <property type="project" value="InterPro"/>
</dbReference>
<dbReference type="GO" id="GO:0016829">
    <property type="term" value="F:lyase activity"/>
    <property type="evidence" value="ECO:0007669"/>
    <property type="project" value="UniProtKB-KW"/>
</dbReference>
<gene>
    <name evidence="9" type="ORF">BCV70DRAFT_138928</name>
</gene>
<dbReference type="InParanoid" id="A0A317XYT0"/>
<keyword evidence="4" id="KW-0378">Hydrolase</keyword>
<dbReference type="EMBL" id="KZ819188">
    <property type="protein sequence ID" value="PWZ03058.1"/>
    <property type="molecule type" value="Genomic_DNA"/>
</dbReference>
<keyword evidence="7" id="KW-0456">Lyase</keyword>
<dbReference type="AlphaFoldDB" id="A0A317XYT0"/>
<evidence type="ECO:0000256" key="2">
    <source>
        <dbReference type="ARBA" id="ARBA00022670"/>
    </source>
</evidence>
<dbReference type="PANTHER" id="PTHR13604">
    <property type="entry name" value="DC12-RELATED"/>
    <property type="match status" value="1"/>
</dbReference>
<evidence type="ECO:0000256" key="7">
    <source>
        <dbReference type="ARBA" id="ARBA00023239"/>
    </source>
</evidence>
<feature type="compositionally biased region" description="Basic and acidic residues" evidence="8">
    <location>
        <begin position="359"/>
        <end position="379"/>
    </location>
</feature>
<feature type="compositionally biased region" description="Low complexity" evidence="8">
    <location>
        <begin position="337"/>
        <end position="354"/>
    </location>
</feature>
<dbReference type="Proteomes" id="UP000246740">
    <property type="component" value="Unassembled WGS sequence"/>
</dbReference>
<feature type="non-terminal residue" evidence="9">
    <location>
        <position position="608"/>
    </location>
</feature>
<dbReference type="InterPro" id="IPR036590">
    <property type="entry name" value="SRAP-like"/>
</dbReference>
<protein>
    <submittedName>
        <fullName evidence="9">DUF159-domain-containing protein</fullName>
    </submittedName>
</protein>
<reference evidence="9 10" key="1">
    <citation type="journal article" date="2018" name="Mol. Biol. Evol.">
        <title>Broad Genomic Sampling Reveals a Smut Pathogenic Ancestry of the Fungal Clade Ustilaginomycotina.</title>
        <authorList>
            <person name="Kijpornyongpan T."/>
            <person name="Mondo S.J."/>
            <person name="Barry K."/>
            <person name="Sandor L."/>
            <person name="Lee J."/>
            <person name="Lipzen A."/>
            <person name="Pangilinan J."/>
            <person name="LaButti K."/>
            <person name="Hainaut M."/>
            <person name="Henrissat B."/>
            <person name="Grigoriev I.V."/>
            <person name="Spatafora J.W."/>
            <person name="Aime M.C."/>
        </authorList>
    </citation>
    <scope>NUCLEOTIDE SEQUENCE [LARGE SCALE GENOMIC DNA]</scope>
    <source>
        <strain evidence="9 10">MCA 3645</strain>
    </source>
</reference>
<evidence type="ECO:0000256" key="5">
    <source>
        <dbReference type="ARBA" id="ARBA00023124"/>
    </source>
</evidence>
<dbReference type="GO" id="GO:0003697">
    <property type="term" value="F:single-stranded DNA binding"/>
    <property type="evidence" value="ECO:0007669"/>
    <property type="project" value="InterPro"/>
</dbReference>
<evidence type="ECO:0000256" key="8">
    <source>
        <dbReference type="SAM" id="MobiDB-lite"/>
    </source>
</evidence>
<dbReference type="GO" id="GO:0008233">
    <property type="term" value="F:peptidase activity"/>
    <property type="evidence" value="ECO:0007669"/>
    <property type="project" value="UniProtKB-KW"/>
</dbReference>
<evidence type="ECO:0000256" key="1">
    <source>
        <dbReference type="ARBA" id="ARBA00008136"/>
    </source>
</evidence>
<organism evidence="9 10">
    <name type="scientific">Testicularia cyperi</name>
    <dbReference type="NCBI Taxonomy" id="1882483"/>
    <lineage>
        <taxon>Eukaryota</taxon>
        <taxon>Fungi</taxon>
        <taxon>Dikarya</taxon>
        <taxon>Basidiomycota</taxon>
        <taxon>Ustilaginomycotina</taxon>
        <taxon>Ustilaginomycetes</taxon>
        <taxon>Ustilaginales</taxon>
        <taxon>Anthracoideaceae</taxon>
        <taxon>Testicularia</taxon>
    </lineage>
</organism>
<keyword evidence="2" id="KW-0645">Protease</keyword>
<dbReference type="Pfam" id="PF02586">
    <property type="entry name" value="SRAP"/>
    <property type="match status" value="1"/>
</dbReference>
<feature type="compositionally biased region" description="Low complexity" evidence="8">
    <location>
        <begin position="599"/>
        <end position="608"/>
    </location>
</feature>
<dbReference type="SUPFAM" id="SSF143081">
    <property type="entry name" value="BB1717-like"/>
    <property type="match status" value="1"/>
</dbReference>
<dbReference type="GO" id="GO:0006508">
    <property type="term" value="P:proteolysis"/>
    <property type="evidence" value="ECO:0007669"/>
    <property type="project" value="UniProtKB-KW"/>
</dbReference>
<feature type="region of interest" description="Disordered" evidence="8">
    <location>
        <begin position="20"/>
        <end position="42"/>
    </location>
</feature>
<dbReference type="OrthoDB" id="2111841at2759"/>
<feature type="region of interest" description="Disordered" evidence="8">
    <location>
        <begin position="301"/>
        <end position="608"/>
    </location>
</feature>
<proteinExistence type="inferred from homology"/>